<dbReference type="InterPro" id="IPR021737">
    <property type="entry name" value="Phage_phiKZ_Orf197"/>
</dbReference>
<evidence type="ECO:0000313" key="3">
    <source>
        <dbReference type="Proteomes" id="UP000601223"/>
    </source>
</evidence>
<accession>A0A8J3NGD1</accession>
<evidence type="ECO:0000313" key="2">
    <source>
        <dbReference type="EMBL" id="GIF80260.1"/>
    </source>
</evidence>
<protein>
    <recommendedName>
        <fullName evidence="4">DUF3307 domain-containing protein</fullName>
    </recommendedName>
</protein>
<proteinExistence type="predicted"/>
<keyword evidence="1" id="KW-1133">Transmembrane helix</keyword>
<dbReference type="EMBL" id="BONF01000009">
    <property type="protein sequence ID" value="GIF80260.1"/>
    <property type="molecule type" value="Genomic_DNA"/>
</dbReference>
<feature type="transmembrane region" description="Helical" evidence="1">
    <location>
        <begin position="12"/>
        <end position="33"/>
    </location>
</feature>
<dbReference type="AlphaFoldDB" id="A0A8J3NGD1"/>
<keyword evidence="3" id="KW-1185">Reference proteome</keyword>
<dbReference type="Proteomes" id="UP000601223">
    <property type="component" value="Unassembled WGS sequence"/>
</dbReference>
<sequence>MDGMSSVPDPLVVARAATFAVVLLVLYVGHQLGDHVAQTDRQAEGKSAPGRGGWAAMAGHLAGYHLTVTVLLIATTALLELPLSPWGIAAGLAFSAGTHAILDRRWPVRAILRATGSPRFAELTTPVCGMYAADQALHLLALLVSALLIVAI</sequence>
<evidence type="ECO:0000256" key="1">
    <source>
        <dbReference type="SAM" id="Phobius"/>
    </source>
</evidence>
<reference evidence="2 3" key="1">
    <citation type="submission" date="2021-01" db="EMBL/GenBank/DDBJ databases">
        <title>Whole genome shotgun sequence of Catellatospora bangladeshensis NBRC 107357.</title>
        <authorList>
            <person name="Komaki H."/>
            <person name="Tamura T."/>
        </authorList>
    </citation>
    <scope>NUCLEOTIDE SEQUENCE [LARGE SCALE GENOMIC DNA]</scope>
    <source>
        <strain evidence="2 3">NBRC 107357</strain>
    </source>
</reference>
<comment type="caution">
    <text evidence="2">The sequence shown here is derived from an EMBL/GenBank/DDBJ whole genome shotgun (WGS) entry which is preliminary data.</text>
</comment>
<keyword evidence="1" id="KW-0472">Membrane</keyword>
<feature type="transmembrane region" description="Helical" evidence="1">
    <location>
        <begin position="83"/>
        <end position="102"/>
    </location>
</feature>
<evidence type="ECO:0008006" key="4">
    <source>
        <dbReference type="Google" id="ProtNLM"/>
    </source>
</evidence>
<organism evidence="2 3">
    <name type="scientific">Catellatospora bangladeshensis</name>
    <dbReference type="NCBI Taxonomy" id="310355"/>
    <lineage>
        <taxon>Bacteria</taxon>
        <taxon>Bacillati</taxon>
        <taxon>Actinomycetota</taxon>
        <taxon>Actinomycetes</taxon>
        <taxon>Micromonosporales</taxon>
        <taxon>Micromonosporaceae</taxon>
        <taxon>Catellatospora</taxon>
    </lineage>
</organism>
<dbReference type="Pfam" id="PF11750">
    <property type="entry name" value="DUF3307"/>
    <property type="match status" value="1"/>
</dbReference>
<gene>
    <name evidence="2" type="ORF">Cba03nite_16090</name>
</gene>
<keyword evidence="1" id="KW-0812">Transmembrane</keyword>
<name>A0A8J3NGD1_9ACTN</name>
<feature type="transmembrane region" description="Helical" evidence="1">
    <location>
        <begin position="54"/>
        <end position="77"/>
    </location>
</feature>